<gene>
    <name evidence="1" type="ORF">H9714_04870</name>
</gene>
<name>A0A9D2MC10_9FIRM</name>
<proteinExistence type="predicted"/>
<dbReference type="AlphaFoldDB" id="A0A9D2MC10"/>
<sequence>MPEKVVPGPVQDSACIREAVCIDTKKIFDSCKDKDCIEDLRFYPTQDSQGAIDRAVSVKAGKAELLYVYINVEPIGFNRGFYTVDVRYYYRVTADAFVGAARPVEITGLCVFDKRVVLFGSESSAKVFTSDSSDILDAQIQKCNAPTAVVEAVDPIVLNLKLVDVCDCRPCDCEITEIPPSICSCFCSDLNFGHESRRLYVTLGQFSIIRLERDTQLLAPIYDYCLPEKECACDPGCEDDPCEIFRRVKFPVDEFFPPNQTPAPGEGCYREIRGCGCRS</sequence>
<accession>A0A9D2MC10</accession>
<organism evidence="1 2">
    <name type="scientific">Candidatus Flavonifractor intestinipullorum</name>
    <dbReference type="NCBI Taxonomy" id="2838587"/>
    <lineage>
        <taxon>Bacteria</taxon>
        <taxon>Bacillati</taxon>
        <taxon>Bacillota</taxon>
        <taxon>Clostridia</taxon>
        <taxon>Eubacteriales</taxon>
        <taxon>Oscillospiraceae</taxon>
        <taxon>Flavonifractor</taxon>
    </lineage>
</organism>
<comment type="caution">
    <text evidence="1">The sequence shown here is derived from an EMBL/GenBank/DDBJ whole genome shotgun (WGS) entry which is preliminary data.</text>
</comment>
<reference evidence="1" key="1">
    <citation type="journal article" date="2021" name="PeerJ">
        <title>Extensive microbial diversity within the chicken gut microbiome revealed by metagenomics and culture.</title>
        <authorList>
            <person name="Gilroy R."/>
            <person name="Ravi A."/>
            <person name="Getino M."/>
            <person name="Pursley I."/>
            <person name="Horton D.L."/>
            <person name="Alikhan N.F."/>
            <person name="Baker D."/>
            <person name="Gharbi K."/>
            <person name="Hall N."/>
            <person name="Watson M."/>
            <person name="Adriaenssens E.M."/>
            <person name="Foster-Nyarko E."/>
            <person name="Jarju S."/>
            <person name="Secka A."/>
            <person name="Antonio M."/>
            <person name="Oren A."/>
            <person name="Chaudhuri R.R."/>
            <person name="La Ragione R."/>
            <person name="Hildebrand F."/>
            <person name="Pallen M.J."/>
        </authorList>
    </citation>
    <scope>NUCLEOTIDE SEQUENCE</scope>
    <source>
        <strain evidence="1">CHK189-11263</strain>
    </source>
</reference>
<dbReference type="EMBL" id="DWYC01000049">
    <property type="protein sequence ID" value="HJB56868.1"/>
    <property type="molecule type" value="Genomic_DNA"/>
</dbReference>
<dbReference type="Proteomes" id="UP000824208">
    <property type="component" value="Unassembled WGS sequence"/>
</dbReference>
<protein>
    <submittedName>
        <fullName evidence="1">Uncharacterized protein</fullName>
    </submittedName>
</protein>
<reference evidence="1" key="2">
    <citation type="submission" date="2021-04" db="EMBL/GenBank/DDBJ databases">
        <authorList>
            <person name="Gilroy R."/>
        </authorList>
    </citation>
    <scope>NUCLEOTIDE SEQUENCE</scope>
    <source>
        <strain evidence="1">CHK189-11263</strain>
    </source>
</reference>
<evidence type="ECO:0000313" key="1">
    <source>
        <dbReference type="EMBL" id="HJB56868.1"/>
    </source>
</evidence>
<evidence type="ECO:0000313" key="2">
    <source>
        <dbReference type="Proteomes" id="UP000824208"/>
    </source>
</evidence>